<dbReference type="OrthoDB" id="9792323at2"/>
<reference evidence="2 3" key="1">
    <citation type="submission" date="2018-10" db="EMBL/GenBank/DDBJ databases">
        <title>Genomic Encyclopedia of Archaeal and Bacterial Type Strains, Phase II (KMG-II): from individual species to whole genera.</title>
        <authorList>
            <person name="Goeker M."/>
        </authorList>
    </citation>
    <scope>NUCLEOTIDE SEQUENCE [LARGE SCALE GENOMIC DNA]</scope>
    <source>
        <strain evidence="2 3">DSM 43383</strain>
    </source>
</reference>
<dbReference type="GO" id="GO:0051213">
    <property type="term" value="F:dioxygenase activity"/>
    <property type="evidence" value="ECO:0007669"/>
    <property type="project" value="UniProtKB-KW"/>
</dbReference>
<evidence type="ECO:0000259" key="1">
    <source>
        <dbReference type="PROSITE" id="PS51819"/>
    </source>
</evidence>
<dbReference type="PROSITE" id="PS51819">
    <property type="entry name" value="VOC"/>
    <property type="match status" value="1"/>
</dbReference>
<dbReference type="InterPro" id="IPR029068">
    <property type="entry name" value="Glyas_Bleomycin-R_OHBP_Dase"/>
</dbReference>
<sequence length="129" mass="13766">MIVMPVVYASAVDRSLGFYQALGLTVRVRGRSGNWAELAASDGLVALHAARPRADGTEPAEPDTAASAGAVELCLVSETPLDDLVQRMERAGIEPVRGISDEAFGRSVVFADPDGLLIQINEHDEELYT</sequence>
<dbReference type="PANTHER" id="PTHR36503:SF1">
    <property type="entry name" value="BLR2520 PROTEIN"/>
    <property type="match status" value="1"/>
</dbReference>
<comment type="caution">
    <text evidence="2">The sequence shown here is derived from an EMBL/GenBank/DDBJ whole genome shotgun (WGS) entry which is preliminary data.</text>
</comment>
<dbReference type="EMBL" id="RBWU01000001">
    <property type="protein sequence ID" value="RKS79611.1"/>
    <property type="molecule type" value="Genomic_DNA"/>
</dbReference>
<accession>A0A495QZG4</accession>
<dbReference type="Gene3D" id="3.10.180.10">
    <property type="entry name" value="2,3-Dihydroxybiphenyl 1,2-Dioxygenase, domain 1"/>
    <property type="match status" value="1"/>
</dbReference>
<name>A0A495QZG4_9ACTN</name>
<dbReference type="Proteomes" id="UP000274601">
    <property type="component" value="Unassembled WGS sequence"/>
</dbReference>
<organism evidence="2 3">
    <name type="scientific">Actinomadura pelletieri DSM 43383</name>
    <dbReference type="NCBI Taxonomy" id="1120940"/>
    <lineage>
        <taxon>Bacteria</taxon>
        <taxon>Bacillati</taxon>
        <taxon>Actinomycetota</taxon>
        <taxon>Actinomycetes</taxon>
        <taxon>Streptosporangiales</taxon>
        <taxon>Thermomonosporaceae</taxon>
        <taxon>Actinomadura</taxon>
    </lineage>
</organism>
<dbReference type="InterPro" id="IPR004360">
    <property type="entry name" value="Glyas_Fos-R_dOase_dom"/>
</dbReference>
<dbReference type="Pfam" id="PF00903">
    <property type="entry name" value="Glyoxalase"/>
    <property type="match status" value="1"/>
</dbReference>
<protein>
    <submittedName>
        <fullName evidence="2">Glyoxalase/bleomycin resistance protein/dioxygenase superfamily protein</fullName>
    </submittedName>
</protein>
<evidence type="ECO:0000313" key="2">
    <source>
        <dbReference type="EMBL" id="RKS79611.1"/>
    </source>
</evidence>
<dbReference type="PANTHER" id="PTHR36503">
    <property type="entry name" value="BLR2520 PROTEIN"/>
    <property type="match status" value="1"/>
</dbReference>
<keyword evidence="2" id="KW-0223">Dioxygenase</keyword>
<proteinExistence type="predicted"/>
<dbReference type="InterPro" id="IPR037523">
    <property type="entry name" value="VOC_core"/>
</dbReference>
<dbReference type="SUPFAM" id="SSF54593">
    <property type="entry name" value="Glyoxalase/Bleomycin resistance protein/Dihydroxybiphenyl dioxygenase"/>
    <property type="match status" value="1"/>
</dbReference>
<evidence type="ECO:0000313" key="3">
    <source>
        <dbReference type="Proteomes" id="UP000274601"/>
    </source>
</evidence>
<keyword evidence="3" id="KW-1185">Reference proteome</keyword>
<keyword evidence="2" id="KW-0560">Oxidoreductase</keyword>
<dbReference type="AlphaFoldDB" id="A0A495QZG4"/>
<dbReference type="RefSeq" id="WP_121433103.1">
    <property type="nucleotide sequence ID" value="NZ_RBWU01000001.1"/>
</dbReference>
<gene>
    <name evidence="2" type="ORF">BZB76_1086</name>
</gene>
<feature type="domain" description="VOC" evidence="1">
    <location>
        <begin position="1"/>
        <end position="123"/>
    </location>
</feature>